<accession>A0AAC8YXA9</accession>
<evidence type="ECO:0000313" key="4">
    <source>
        <dbReference type="Proteomes" id="UP000076088"/>
    </source>
</evidence>
<sequence>MSAVATRLAPRRVAKPWGRTDIGPLFDAAGERIGEIWFELPAGRPEPALLIKYLFTSEALSVQVHPDDAGAQAVGARQGKEEAWVILDAEDDAAIGLGLEQRVTPEELRDAALDGSIEELIDWKPVAPGDHFHVTPGTIHAIGGGLALIEVQQYADITYRLYDYGRPRDLHLEEAMACAEPGPYLTPNLRTPIAVGIDRLVDGPKFGLVDAHLDDFAALPDLGANSPVWFIPVDGSGEIEGEPWRPGECWLFDDAAGLAMLAGKGRALIAWATVA</sequence>
<evidence type="ECO:0000256" key="1">
    <source>
        <dbReference type="ARBA" id="ARBA00022723"/>
    </source>
</evidence>
<dbReference type="PANTHER" id="PTHR42742:SF3">
    <property type="entry name" value="FRUCTOKINASE"/>
    <property type="match status" value="1"/>
</dbReference>
<organism evidence="3 4">
    <name type="scientific">Sphingopyxis macrogoltabida</name>
    <name type="common">Sphingomonas macrogoltabidus</name>
    <dbReference type="NCBI Taxonomy" id="33050"/>
    <lineage>
        <taxon>Bacteria</taxon>
        <taxon>Pseudomonadati</taxon>
        <taxon>Pseudomonadota</taxon>
        <taxon>Alphaproteobacteria</taxon>
        <taxon>Sphingomonadales</taxon>
        <taxon>Sphingomonadaceae</taxon>
        <taxon>Sphingopyxis</taxon>
    </lineage>
</organism>
<dbReference type="PANTHER" id="PTHR42742">
    <property type="entry name" value="TRANSCRIPTIONAL REPRESSOR MPRA"/>
    <property type="match status" value="1"/>
</dbReference>
<dbReference type="Proteomes" id="UP000076088">
    <property type="component" value="Chromosome"/>
</dbReference>
<dbReference type="Gene3D" id="2.60.120.10">
    <property type="entry name" value="Jelly Rolls"/>
    <property type="match status" value="1"/>
</dbReference>
<reference evidence="3 4" key="2">
    <citation type="journal article" date="2016" name="Genome Announc.">
        <title>Complete Genome Sequence of Sphingopyxis macrogoltabida Strain 203N (NBRC 111659), a Polyethylene Glycol Degrader.</title>
        <authorList>
            <person name="Ohtsubo Y."/>
            <person name="Nonoyama S."/>
            <person name="Nagata Y."/>
            <person name="Numata M."/>
            <person name="Tsuchikane K."/>
            <person name="Hosoyama A."/>
            <person name="Yamazoe A."/>
            <person name="Tsuda M."/>
            <person name="Fujita N."/>
            <person name="Kawai F."/>
        </authorList>
    </citation>
    <scope>NUCLEOTIDE SEQUENCE [LARGE SCALE GENOMIC DNA]</scope>
    <source>
        <strain evidence="3 4">203N</strain>
    </source>
</reference>
<evidence type="ECO:0000313" key="3">
    <source>
        <dbReference type="EMBL" id="AMU87772.1"/>
    </source>
</evidence>
<gene>
    <name evidence="3" type="ORF">ATM17_01755</name>
</gene>
<dbReference type="CDD" id="cd07010">
    <property type="entry name" value="cupin_PMI_type_I_N_bac"/>
    <property type="match status" value="1"/>
</dbReference>
<reference evidence="4" key="1">
    <citation type="submission" date="2015-11" db="EMBL/GenBank/DDBJ databases">
        <title>Complete genome sequence of a polyethylene-glycol degrader Sphingopyxis macrogoltabida 203N (NBRC 111659).</title>
        <authorList>
            <person name="Yoshiyuki O."/>
            <person name="Shouta N."/>
            <person name="Nagata Y."/>
            <person name="Numata M."/>
            <person name="Tsuchikane K."/>
            <person name="Hosoyama A."/>
            <person name="Yamazoe A."/>
            <person name="Tsuda M."/>
            <person name="Fujita N."/>
            <person name="Kawai F."/>
        </authorList>
    </citation>
    <scope>NUCLEOTIDE SEQUENCE [LARGE SCALE GENOMIC DNA]</scope>
    <source>
        <strain evidence="4">203N</strain>
    </source>
</reference>
<keyword evidence="1" id="KW-0479">Metal-binding</keyword>
<dbReference type="GO" id="GO:0046872">
    <property type="term" value="F:metal ion binding"/>
    <property type="evidence" value="ECO:0007669"/>
    <property type="project" value="UniProtKB-KW"/>
</dbReference>
<dbReference type="InterPro" id="IPR051804">
    <property type="entry name" value="Carb_Metab_Reg_Kinase/Isom"/>
</dbReference>
<dbReference type="SUPFAM" id="SSF51182">
    <property type="entry name" value="RmlC-like cupins"/>
    <property type="match status" value="1"/>
</dbReference>
<keyword evidence="2" id="KW-0862">Zinc</keyword>
<evidence type="ECO:0000256" key="2">
    <source>
        <dbReference type="ARBA" id="ARBA00022833"/>
    </source>
</evidence>
<proteinExistence type="predicted"/>
<dbReference type="RefSeq" id="WP_054724364.1">
    <property type="nucleotide sequence ID" value="NZ_CP009429.1"/>
</dbReference>
<dbReference type="InterPro" id="IPR011051">
    <property type="entry name" value="RmlC_Cupin_sf"/>
</dbReference>
<protein>
    <recommendedName>
        <fullName evidence="5">Phosphoheptose isomerase</fullName>
    </recommendedName>
</protein>
<dbReference type="InterPro" id="IPR014710">
    <property type="entry name" value="RmlC-like_jellyroll"/>
</dbReference>
<dbReference type="AlphaFoldDB" id="A0AAC8YXA9"/>
<evidence type="ECO:0008006" key="5">
    <source>
        <dbReference type="Google" id="ProtNLM"/>
    </source>
</evidence>
<keyword evidence="4" id="KW-1185">Reference proteome</keyword>
<name>A0AAC8YXA9_SPHMC</name>
<dbReference type="EMBL" id="CP013344">
    <property type="protein sequence ID" value="AMU87772.1"/>
    <property type="molecule type" value="Genomic_DNA"/>
</dbReference>
<dbReference type="KEGG" id="smaz:LH19_01775"/>